<dbReference type="InterPro" id="IPR016032">
    <property type="entry name" value="Sig_transdc_resp-reg_C-effctor"/>
</dbReference>
<sequence length="205" mass="22870">MKNILLLYGNELSHTALKDLINADSAMHLVEEVSDASEAIAKIRAQKFDVVILDVSSPEKNGLETFCDLKQAYPSLPILIINGSDQVDRMANFTRLGCKGYLSYTASSDQVVPAIKSVARGLTYLVSTHEKLDERLYPMLHERLSLRELQVFFKLIKGQPVNSVAEELSIAPGSVSVFRSKILKKMNMRNNASLIHYALDHHLIS</sequence>
<feature type="domain" description="Response regulatory" evidence="7">
    <location>
        <begin position="3"/>
        <end position="119"/>
    </location>
</feature>
<dbReference type="Gene3D" id="3.40.50.2300">
    <property type="match status" value="1"/>
</dbReference>
<evidence type="ECO:0000256" key="5">
    <source>
        <dbReference type="PROSITE-ProRule" id="PRU00169"/>
    </source>
</evidence>
<dbReference type="InterPro" id="IPR001789">
    <property type="entry name" value="Sig_transdc_resp-reg_receiver"/>
</dbReference>
<gene>
    <name evidence="8" type="ORF">ACFQ1Z_07365</name>
</gene>
<evidence type="ECO:0000256" key="2">
    <source>
        <dbReference type="ARBA" id="ARBA00023015"/>
    </source>
</evidence>
<organism evidence="8 9">
    <name type="scientific">Methylophilus luteus</name>
    <dbReference type="NCBI Taxonomy" id="640108"/>
    <lineage>
        <taxon>Bacteria</taxon>
        <taxon>Pseudomonadati</taxon>
        <taxon>Pseudomonadota</taxon>
        <taxon>Betaproteobacteria</taxon>
        <taxon>Nitrosomonadales</taxon>
        <taxon>Methylophilaceae</taxon>
        <taxon>Methylophilus</taxon>
    </lineage>
</organism>
<keyword evidence="3" id="KW-0238">DNA-binding</keyword>
<dbReference type="InterPro" id="IPR039420">
    <property type="entry name" value="WalR-like"/>
</dbReference>
<evidence type="ECO:0000256" key="3">
    <source>
        <dbReference type="ARBA" id="ARBA00023125"/>
    </source>
</evidence>
<dbReference type="PROSITE" id="PS50110">
    <property type="entry name" value="RESPONSE_REGULATORY"/>
    <property type="match status" value="1"/>
</dbReference>
<evidence type="ECO:0000313" key="9">
    <source>
        <dbReference type="Proteomes" id="UP001597128"/>
    </source>
</evidence>
<dbReference type="SMART" id="SM00421">
    <property type="entry name" value="HTH_LUXR"/>
    <property type="match status" value="1"/>
</dbReference>
<accession>A0ABW3F531</accession>
<evidence type="ECO:0000259" key="7">
    <source>
        <dbReference type="PROSITE" id="PS50110"/>
    </source>
</evidence>
<protein>
    <submittedName>
        <fullName evidence="8">Response regulator</fullName>
    </submittedName>
</protein>
<dbReference type="Pfam" id="PF00196">
    <property type="entry name" value="GerE"/>
    <property type="match status" value="1"/>
</dbReference>
<dbReference type="RefSeq" id="WP_379056691.1">
    <property type="nucleotide sequence ID" value="NZ_JBHTKB010000001.1"/>
</dbReference>
<dbReference type="PANTHER" id="PTHR43214:SF41">
    <property type="entry name" value="NITRATE_NITRITE RESPONSE REGULATOR PROTEIN NARP"/>
    <property type="match status" value="1"/>
</dbReference>
<keyword evidence="2" id="KW-0805">Transcription regulation</keyword>
<evidence type="ECO:0000259" key="6">
    <source>
        <dbReference type="PROSITE" id="PS50043"/>
    </source>
</evidence>
<keyword evidence="1 5" id="KW-0597">Phosphoprotein</keyword>
<dbReference type="SUPFAM" id="SSF46894">
    <property type="entry name" value="C-terminal effector domain of the bipartite response regulators"/>
    <property type="match status" value="1"/>
</dbReference>
<evidence type="ECO:0000256" key="1">
    <source>
        <dbReference type="ARBA" id="ARBA00022553"/>
    </source>
</evidence>
<evidence type="ECO:0000313" key="8">
    <source>
        <dbReference type="EMBL" id="MFD0913360.1"/>
    </source>
</evidence>
<dbReference type="Pfam" id="PF00072">
    <property type="entry name" value="Response_reg"/>
    <property type="match status" value="1"/>
</dbReference>
<proteinExistence type="predicted"/>
<dbReference type="PROSITE" id="PS50043">
    <property type="entry name" value="HTH_LUXR_2"/>
    <property type="match status" value="1"/>
</dbReference>
<dbReference type="InterPro" id="IPR058245">
    <property type="entry name" value="NreC/VraR/RcsB-like_REC"/>
</dbReference>
<dbReference type="InterPro" id="IPR011006">
    <property type="entry name" value="CheY-like_superfamily"/>
</dbReference>
<dbReference type="Proteomes" id="UP001597128">
    <property type="component" value="Unassembled WGS sequence"/>
</dbReference>
<evidence type="ECO:0000256" key="4">
    <source>
        <dbReference type="ARBA" id="ARBA00023163"/>
    </source>
</evidence>
<name>A0ABW3F531_9PROT</name>
<dbReference type="CDD" id="cd06170">
    <property type="entry name" value="LuxR_C_like"/>
    <property type="match status" value="1"/>
</dbReference>
<feature type="domain" description="HTH luxR-type" evidence="6">
    <location>
        <begin position="137"/>
        <end position="202"/>
    </location>
</feature>
<feature type="modified residue" description="4-aspartylphosphate" evidence="5">
    <location>
        <position position="54"/>
    </location>
</feature>
<keyword evidence="4" id="KW-0804">Transcription</keyword>
<dbReference type="SMART" id="SM00448">
    <property type="entry name" value="REC"/>
    <property type="match status" value="1"/>
</dbReference>
<reference evidence="9" key="1">
    <citation type="journal article" date="2019" name="Int. J. Syst. Evol. Microbiol.">
        <title>The Global Catalogue of Microorganisms (GCM) 10K type strain sequencing project: providing services to taxonomists for standard genome sequencing and annotation.</title>
        <authorList>
            <consortium name="The Broad Institute Genomics Platform"/>
            <consortium name="The Broad Institute Genome Sequencing Center for Infectious Disease"/>
            <person name="Wu L."/>
            <person name="Ma J."/>
        </authorList>
    </citation>
    <scope>NUCLEOTIDE SEQUENCE [LARGE SCALE GENOMIC DNA]</scope>
    <source>
        <strain evidence="9">CCUG 58412</strain>
    </source>
</reference>
<comment type="caution">
    <text evidence="8">The sequence shown here is derived from an EMBL/GenBank/DDBJ whole genome shotgun (WGS) entry which is preliminary data.</text>
</comment>
<dbReference type="EMBL" id="JBHTKB010000001">
    <property type="protein sequence ID" value="MFD0913360.1"/>
    <property type="molecule type" value="Genomic_DNA"/>
</dbReference>
<dbReference type="CDD" id="cd17535">
    <property type="entry name" value="REC_NarL-like"/>
    <property type="match status" value="1"/>
</dbReference>
<dbReference type="InterPro" id="IPR000792">
    <property type="entry name" value="Tscrpt_reg_LuxR_C"/>
</dbReference>
<dbReference type="PANTHER" id="PTHR43214">
    <property type="entry name" value="TWO-COMPONENT RESPONSE REGULATOR"/>
    <property type="match status" value="1"/>
</dbReference>
<keyword evidence="9" id="KW-1185">Reference proteome</keyword>
<dbReference type="SUPFAM" id="SSF52172">
    <property type="entry name" value="CheY-like"/>
    <property type="match status" value="1"/>
</dbReference>